<dbReference type="RefSeq" id="WP_286344808.1">
    <property type="nucleotide sequence ID" value="NZ_AP027732.1"/>
</dbReference>
<dbReference type="EMBL" id="AP027732">
    <property type="protein sequence ID" value="BDZ52183.1"/>
    <property type="molecule type" value="Genomic_DNA"/>
</dbReference>
<dbReference type="Proteomes" id="UP001321486">
    <property type="component" value="Chromosome"/>
</dbReference>
<protein>
    <submittedName>
        <fullName evidence="1">Uncharacterized protein</fullName>
    </submittedName>
</protein>
<name>A0ABM8GUP2_9MICO</name>
<evidence type="ECO:0000313" key="2">
    <source>
        <dbReference type="Proteomes" id="UP001321486"/>
    </source>
</evidence>
<organism evidence="1 2">
    <name type="scientific">Frondihabitans sucicola</name>
    <dbReference type="NCBI Taxonomy" id="1268041"/>
    <lineage>
        <taxon>Bacteria</taxon>
        <taxon>Bacillati</taxon>
        <taxon>Actinomycetota</taxon>
        <taxon>Actinomycetes</taxon>
        <taxon>Micrococcales</taxon>
        <taxon>Microbacteriaceae</taxon>
        <taxon>Frondihabitans</taxon>
    </lineage>
</organism>
<proteinExistence type="predicted"/>
<accession>A0ABM8GUP2</accession>
<gene>
    <name evidence="1" type="ORF">GCM10025867_44240</name>
</gene>
<reference evidence="2" key="1">
    <citation type="journal article" date="2019" name="Int. J. Syst. Evol. Microbiol.">
        <title>The Global Catalogue of Microorganisms (GCM) 10K type strain sequencing project: providing services to taxonomists for standard genome sequencing and annotation.</title>
        <authorList>
            <consortium name="The Broad Institute Genomics Platform"/>
            <consortium name="The Broad Institute Genome Sequencing Center for Infectious Disease"/>
            <person name="Wu L."/>
            <person name="Ma J."/>
        </authorList>
    </citation>
    <scope>NUCLEOTIDE SEQUENCE [LARGE SCALE GENOMIC DNA]</scope>
    <source>
        <strain evidence="2">NBRC 108728</strain>
    </source>
</reference>
<keyword evidence="2" id="KW-1185">Reference proteome</keyword>
<evidence type="ECO:0000313" key="1">
    <source>
        <dbReference type="EMBL" id="BDZ52183.1"/>
    </source>
</evidence>
<sequence>MEFSGSISPDHPAPPSVDEVSRVFTVPLMTLAAQSALTELGVGTMSGSSNGEAAVLEVVSISFTLWRNPADPEDPANLAELSEEQQRAVDLVPTTPLPAWMVERLRLMRYPMLWEAVQTTRESGEGRETVEAVLVGHVNHIVTNSFRDERVRGDFPGELDSPVTEKHIERVPVVVDGMEVPGVRIDTDPDVFGLGVALEGRIATAVVAREFLPRVTLAFETRLEHA</sequence>